<dbReference type="Proteomes" id="UP000887578">
    <property type="component" value="Unplaced"/>
</dbReference>
<accession>A0A914QMD7</accession>
<dbReference type="PROSITE" id="PS50056">
    <property type="entry name" value="TYR_PHOSPHATASE_2"/>
    <property type="match status" value="1"/>
</dbReference>
<dbReference type="SMART" id="SM00194">
    <property type="entry name" value="PTPc"/>
    <property type="match status" value="1"/>
</dbReference>
<dbReference type="Gene3D" id="3.90.190.10">
    <property type="entry name" value="Protein tyrosine phosphatase superfamily"/>
    <property type="match status" value="1"/>
</dbReference>
<dbReference type="PROSITE" id="PS50055">
    <property type="entry name" value="TYR_PHOSPHATASE_PTP"/>
    <property type="match status" value="1"/>
</dbReference>
<evidence type="ECO:0000259" key="3">
    <source>
        <dbReference type="PROSITE" id="PS50056"/>
    </source>
</evidence>
<organism evidence="4 5">
    <name type="scientific">Panagrolaimus davidi</name>
    <dbReference type="NCBI Taxonomy" id="227884"/>
    <lineage>
        <taxon>Eukaryota</taxon>
        <taxon>Metazoa</taxon>
        <taxon>Ecdysozoa</taxon>
        <taxon>Nematoda</taxon>
        <taxon>Chromadorea</taxon>
        <taxon>Rhabditida</taxon>
        <taxon>Tylenchina</taxon>
        <taxon>Panagrolaimomorpha</taxon>
        <taxon>Panagrolaimoidea</taxon>
        <taxon>Panagrolaimidae</taxon>
        <taxon>Panagrolaimus</taxon>
    </lineage>
</organism>
<evidence type="ECO:0000313" key="5">
    <source>
        <dbReference type="WBParaSite" id="PDA_v2.g31052.t1"/>
    </source>
</evidence>
<evidence type="ECO:0000313" key="4">
    <source>
        <dbReference type="Proteomes" id="UP000887578"/>
    </source>
</evidence>
<dbReference type="InterPro" id="IPR003595">
    <property type="entry name" value="Tyr_Pase_cat"/>
</dbReference>
<protein>
    <submittedName>
        <fullName evidence="5">Uncharacterized protein</fullName>
    </submittedName>
</protein>
<feature type="domain" description="Tyrosine-protein phosphatase" evidence="2">
    <location>
        <begin position="71"/>
        <end position="326"/>
    </location>
</feature>
<dbReference type="GO" id="GO:0004725">
    <property type="term" value="F:protein tyrosine phosphatase activity"/>
    <property type="evidence" value="ECO:0007669"/>
    <property type="project" value="InterPro"/>
</dbReference>
<feature type="region of interest" description="Disordered" evidence="1">
    <location>
        <begin position="1"/>
        <end position="45"/>
    </location>
</feature>
<dbReference type="PANTHER" id="PTHR46163">
    <property type="entry name" value="TYROSINE-PROTEIN PHOSPHATASE-RELATED"/>
    <property type="match status" value="1"/>
</dbReference>
<dbReference type="SMART" id="SM00404">
    <property type="entry name" value="PTPc_motif"/>
    <property type="match status" value="1"/>
</dbReference>
<feature type="domain" description="Tyrosine specific protein phosphatases" evidence="3">
    <location>
        <begin position="244"/>
        <end position="317"/>
    </location>
</feature>
<dbReference type="InterPro" id="IPR000387">
    <property type="entry name" value="Tyr_Pase_dom"/>
</dbReference>
<evidence type="ECO:0000256" key="1">
    <source>
        <dbReference type="SAM" id="MobiDB-lite"/>
    </source>
</evidence>
<reference evidence="5" key="1">
    <citation type="submission" date="2022-11" db="UniProtKB">
        <authorList>
            <consortium name="WormBaseParasite"/>
        </authorList>
    </citation>
    <scope>IDENTIFICATION</scope>
</reference>
<evidence type="ECO:0000259" key="2">
    <source>
        <dbReference type="PROSITE" id="PS50055"/>
    </source>
</evidence>
<dbReference type="PRINTS" id="PR00700">
    <property type="entry name" value="PRTYPHPHTASE"/>
</dbReference>
<dbReference type="InterPro" id="IPR029021">
    <property type="entry name" value="Prot-tyrosine_phosphatase-like"/>
</dbReference>
<dbReference type="AlphaFoldDB" id="A0A914QMD7"/>
<name>A0A914QMD7_9BILA</name>
<feature type="compositionally biased region" description="Basic residues" evidence="1">
    <location>
        <begin position="1"/>
        <end position="13"/>
    </location>
</feature>
<dbReference type="InterPro" id="IPR016130">
    <property type="entry name" value="Tyr_Pase_AS"/>
</dbReference>
<dbReference type="InterPro" id="IPR052782">
    <property type="entry name" value="Oocyte-zygote_transition_reg"/>
</dbReference>
<proteinExistence type="predicted"/>
<dbReference type="InterPro" id="IPR000242">
    <property type="entry name" value="PTP_cat"/>
</dbReference>
<dbReference type="CDD" id="cd00047">
    <property type="entry name" value="PTPc"/>
    <property type="match status" value="1"/>
</dbReference>
<dbReference type="Pfam" id="PF00102">
    <property type="entry name" value="Y_phosphatase"/>
    <property type="match status" value="1"/>
</dbReference>
<dbReference type="PROSITE" id="PS00383">
    <property type="entry name" value="TYR_PHOSPHATASE_1"/>
    <property type="match status" value="1"/>
</dbReference>
<dbReference type="WBParaSite" id="PDA_v2.g31052.t1">
    <property type="protein sequence ID" value="PDA_v2.g31052.t1"/>
    <property type="gene ID" value="PDA_v2.g31052"/>
</dbReference>
<dbReference type="SUPFAM" id="SSF52799">
    <property type="entry name" value="(Phosphotyrosine protein) phosphatases II"/>
    <property type="match status" value="1"/>
</dbReference>
<sequence>MDRSKKGHKHGHGHGHDAAAAGAGSVGNISTTTKRDKKKSKILGKTSVSPEAENAINIFVQTTVAAGVDGIRKQFEEIKNYTPIDSTHEKFSANPERNRYNDIICLDSTRVVLNLNVPPDVDYIHANWIKMDSVDRKFIATQGPLENTIGDFWRMIFQENVAVVIMLCKCEEDGKVKCAQYWPPEQGGYKTYQGMFVNNKKVEKEDRFFVNTLELLPEGCSNSNIVKLIQVVDWPDKGVPSSGMSILRLLKMISTGTLNIGPAVVHCSAGVGRTGTLIAIETAIQRLWKGQTINFRDIVQQIRNQRFLSLQKEHQYIFAHLSVMYYICAKIPKHREAVQIFHEQFKSCFL</sequence>
<keyword evidence="4" id="KW-1185">Reference proteome</keyword>